<dbReference type="EMBL" id="FOHG01000003">
    <property type="protein sequence ID" value="SES68271.1"/>
    <property type="molecule type" value="Genomic_DNA"/>
</dbReference>
<evidence type="ECO:0000313" key="6">
    <source>
        <dbReference type="EMBL" id="SES68271.1"/>
    </source>
</evidence>
<keyword evidence="1" id="KW-0802">TPR repeat</keyword>
<dbReference type="GO" id="GO:0030435">
    <property type="term" value="P:sporulation resulting in formation of a cellular spore"/>
    <property type="evidence" value="ECO:0007669"/>
    <property type="project" value="InterPro"/>
</dbReference>
<protein>
    <submittedName>
        <fullName evidence="4">SpoIID/LytB domain protein</fullName>
    </submittedName>
</protein>
<feature type="repeat" description="TPR" evidence="1">
    <location>
        <begin position="45"/>
        <end position="78"/>
    </location>
</feature>
<evidence type="ECO:0000313" key="8">
    <source>
        <dbReference type="Proteomes" id="UP000199519"/>
    </source>
</evidence>
<feature type="domain" description="Sporulation stage II protein D amidase enhancer LytB N-terminal" evidence="3">
    <location>
        <begin position="421"/>
        <end position="510"/>
    </location>
</feature>
<dbReference type="PANTHER" id="PTHR30032">
    <property type="entry name" value="N-ACETYLMURAMOYL-L-ALANINE AMIDASE-RELATED"/>
    <property type="match status" value="1"/>
</dbReference>
<accession>A0A1G6HSM2</accession>
<feature type="transmembrane region" description="Helical" evidence="2">
    <location>
        <begin position="7"/>
        <end position="26"/>
    </location>
</feature>
<evidence type="ECO:0000256" key="1">
    <source>
        <dbReference type="PROSITE-ProRule" id="PRU00339"/>
    </source>
</evidence>
<evidence type="ECO:0000313" key="4">
    <source>
        <dbReference type="EMBL" id="SDB97184.1"/>
    </source>
</evidence>
<dbReference type="Proteomes" id="UP000324896">
    <property type="component" value="Unassembled WGS sequence"/>
</dbReference>
<dbReference type="NCBIfam" id="TIGR02669">
    <property type="entry name" value="SpoIID_LytB"/>
    <property type="match status" value="1"/>
</dbReference>
<dbReference type="Pfam" id="PF08486">
    <property type="entry name" value="SpoIID"/>
    <property type="match status" value="1"/>
</dbReference>
<evidence type="ECO:0000256" key="2">
    <source>
        <dbReference type="SAM" id="Phobius"/>
    </source>
</evidence>
<organism evidence="4 9">
    <name type="scientific">Halanaerobium congolense</name>
    <dbReference type="NCBI Taxonomy" id="54121"/>
    <lineage>
        <taxon>Bacteria</taxon>
        <taxon>Bacillati</taxon>
        <taxon>Bacillota</taxon>
        <taxon>Clostridia</taxon>
        <taxon>Halanaerobiales</taxon>
        <taxon>Halanaerobiaceae</taxon>
        <taxon>Halanaerobium</taxon>
    </lineage>
</organism>
<sequence length="709" mass="82712">MKKVFRLIIISALLLGILIPVFDYFYEEGTKKTIMLAQESRDRNIEEFFKLAKEAFYEANYQSAEYYYQQIIELAPYNLESRRNLAVVYSDQNKLREENRVLLETSILSQNKHDYLNLAVNFYELNNNLASNYILETKINKNDENKQLNSETESDNFIFQKYYYLVKNNLELENYEKVQKYLAELSDLNGSTSEFYLLRAELNKLQKNYSAAFNDYESAYQANRSQSYLYKDMAQMLEKSGEEIKAYNHWQRALNYGWFEELAYQKINFYQEKYPNLKQKTEDSDQPEEVDPFGLEASWQEPQKLKNQKKIEMLRIGLQEANEHLLFQYSDPFAIIYQGRIIFKGRAKENYLLELDNESIYISSRDQKIKLGDSKLEYQLYSSQENSSFYVYNINYGQGYFWQGSGNRQYRGNMIIKGEGDNFTLINQVELTSYLISVVPSEIYASWPEEALKAQAIAARSYTLNNLGRHSREGYDLCSSVHCAAYNGIISEDQRTTEAVLETQGETAVYEGRIIEAVFSSNSGGYTERSDQIWSADLPYLRGSNQMKEDNYDFPLTPLELQQWLFSAPESYSKDYGSSNYRWQLKVPAEIIEYRSGLDKIKRIEVNQRARGGTITSLTIYGEESEKNYSVSQIRRVLGGLKSSRFYFNSHYDKDGYLKELLVFGSGWGHNLGLDQSASAGMAAADWDYREIIQHFYPGVEIINYNLQK</sequence>
<keyword evidence="2" id="KW-0812">Transmembrane</keyword>
<dbReference type="InterPro" id="IPR013693">
    <property type="entry name" value="SpoIID/LytB_N"/>
</dbReference>
<dbReference type="Gene3D" id="1.25.40.10">
    <property type="entry name" value="Tetratricopeptide repeat domain"/>
    <property type="match status" value="2"/>
</dbReference>
<evidence type="ECO:0000313" key="5">
    <source>
        <dbReference type="EMBL" id="SDE88235.1"/>
    </source>
</evidence>
<dbReference type="Proteomes" id="UP000199519">
    <property type="component" value="Unassembled WGS sequence"/>
</dbReference>
<dbReference type="EMBL" id="FMYT01000001">
    <property type="protein sequence ID" value="SDB97184.1"/>
    <property type="molecule type" value="Genomic_DNA"/>
</dbReference>
<dbReference type="GO" id="GO:0030288">
    <property type="term" value="C:outer membrane-bounded periplasmic space"/>
    <property type="evidence" value="ECO:0007669"/>
    <property type="project" value="TreeGrafter"/>
</dbReference>
<dbReference type="SUPFAM" id="SSF48452">
    <property type="entry name" value="TPR-like"/>
    <property type="match status" value="2"/>
</dbReference>
<keyword evidence="8" id="KW-1185">Reference proteome</keyword>
<dbReference type="Proteomes" id="UP000198612">
    <property type="component" value="Unassembled WGS sequence"/>
</dbReference>
<keyword evidence="2" id="KW-0472">Membrane</keyword>
<gene>
    <name evidence="4" type="ORF">SAMN04488597_101119</name>
    <name evidence="5" type="ORF">SAMN04488598_10354</name>
    <name evidence="6" type="ORF">SAMN04515652_10353</name>
</gene>
<dbReference type="InterPro" id="IPR051922">
    <property type="entry name" value="Bact_Sporulation_Assoc"/>
</dbReference>
<dbReference type="RefSeq" id="WP_089719311.1">
    <property type="nucleotide sequence ID" value="NZ_FMYT01000001.1"/>
</dbReference>
<dbReference type="EMBL" id="FNBJ01000003">
    <property type="protein sequence ID" value="SDE88235.1"/>
    <property type="molecule type" value="Genomic_DNA"/>
</dbReference>
<dbReference type="PANTHER" id="PTHR30032:SF4">
    <property type="entry name" value="AMIDASE ENHANCER"/>
    <property type="match status" value="1"/>
</dbReference>
<proteinExistence type="predicted"/>
<dbReference type="AlphaFoldDB" id="A0A1G6HSM2"/>
<keyword evidence="2" id="KW-1133">Transmembrane helix</keyword>
<evidence type="ECO:0000313" key="9">
    <source>
        <dbReference type="Proteomes" id="UP000324896"/>
    </source>
</evidence>
<dbReference type="SMART" id="SM00028">
    <property type="entry name" value="TPR"/>
    <property type="match status" value="2"/>
</dbReference>
<dbReference type="InterPro" id="IPR019734">
    <property type="entry name" value="TPR_rpt"/>
</dbReference>
<name>A0A1G6HSM2_9FIRM</name>
<evidence type="ECO:0000313" key="7">
    <source>
        <dbReference type="Proteomes" id="UP000198612"/>
    </source>
</evidence>
<evidence type="ECO:0000259" key="3">
    <source>
        <dbReference type="Pfam" id="PF08486"/>
    </source>
</evidence>
<dbReference type="PROSITE" id="PS50005">
    <property type="entry name" value="TPR"/>
    <property type="match status" value="1"/>
</dbReference>
<dbReference type="InterPro" id="IPR013486">
    <property type="entry name" value="SpoIID/LytB"/>
</dbReference>
<reference evidence="7 8" key="1">
    <citation type="submission" date="2016-10" db="EMBL/GenBank/DDBJ databases">
        <authorList>
            <person name="Varghese N."/>
            <person name="Submissions S."/>
        </authorList>
    </citation>
    <scope>NUCLEOTIDE SEQUENCE [LARGE SCALE GENOMIC DNA]</scope>
    <source>
        <strain evidence="4 9">WG10</strain>
        <strain evidence="5 8">WG2</strain>
        <strain evidence="6 7">WG5</strain>
    </source>
</reference>
<dbReference type="InterPro" id="IPR011990">
    <property type="entry name" value="TPR-like_helical_dom_sf"/>
</dbReference>